<organism evidence="2 3">
    <name type="scientific">Neolewinella xylanilytica</name>
    <dbReference type="NCBI Taxonomy" id="1514080"/>
    <lineage>
        <taxon>Bacteria</taxon>
        <taxon>Pseudomonadati</taxon>
        <taxon>Bacteroidota</taxon>
        <taxon>Saprospiria</taxon>
        <taxon>Saprospirales</taxon>
        <taxon>Lewinellaceae</taxon>
        <taxon>Neolewinella</taxon>
    </lineage>
</organism>
<dbReference type="EMBL" id="PTJC01000007">
    <property type="protein sequence ID" value="PPK84599.1"/>
    <property type="molecule type" value="Genomic_DNA"/>
</dbReference>
<evidence type="ECO:0000313" key="2">
    <source>
        <dbReference type="EMBL" id="PPK84599.1"/>
    </source>
</evidence>
<proteinExistence type="predicted"/>
<accession>A0A2S6I0U9</accession>
<sequence>MFRALLLPSSLLLSCLLSAQAFDPVTVVCTDGPFVLQSPVSDDDPSTYEWEISYDGQQSWQSAGVYTSSITIDRPQSGISYRFRFGRLEPCDTLPDCRRTTDGTLLQVAIPTINQSVTICGRDTLFVGAEALTRTGDYRSVLQTATGCDSIVLTSLTVLPSPDEYYFVDLCPGEPFRGATFTRDTLLTERYQTANGCDSILNFEINVAFTGDDLAIAGDDYLCRGGSVDLTVNQSMAAYAWSDGSDAAGISVSKAGTYEVTVTNFQGCSKTLSHDVILTEVDIVTVDPAATVCHGTATGSIGVIASGDGPLRYGISGTDSLQQDGLFDALTAGEYDVYVENVNGCVATASTTIEDAEALHLLEPGKRTAQLERGDSVLLPLNPNFAYDSLYFSEAAGLGCTSCPKVYLDPPFTEEYEMEATSPEGCTVRESFKVIVFETERSYAPSAFSPNGDGKNDVWQLVAGKRVESVENLRVYDRWGQLHMLREGKLPYYDEQLSWDGTSFGKKVDTGTYIYVATLHLKQGRTEQISGVITLIR</sequence>
<dbReference type="RefSeq" id="WP_170067774.1">
    <property type="nucleotide sequence ID" value="NZ_PTJC01000007.1"/>
</dbReference>
<gene>
    <name evidence="2" type="ORF">CLV84_3761</name>
</gene>
<evidence type="ECO:0000313" key="3">
    <source>
        <dbReference type="Proteomes" id="UP000237662"/>
    </source>
</evidence>
<keyword evidence="1" id="KW-0732">Signal</keyword>
<keyword evidence="3" id="KW-1185">Reference proteome</keyword>
<dbReference type="AlphaFoldDB" id="A0A2S6I0U9"/>
<dbReference type="Proteomes" id="UP000237662">
    <property type="component" value="Unassembled WGS sequence"/>
</dbReference>
<feature type="chain" id="PRO_5015425220" evidence="1">
    <location>
        <begin position="22"/>
        <end position="537"/>
    </location>
</feature>
<dbReference type="PROSITE" id="PS51257">
    <property type="entry name" value="PROKAR_LIPOPROTEIN"/>
    <property type="match status" value="1"/>
</dbReference>
<protein>
    <submittedName>
        <fullName evidence="2">Gliding motility-associated-like protein</fullName>
    </submittedName>
</protein>
<comment type="caution">
    <text evidence="2">The sequence shown here is derived from an EMBL/GenBank/DDBJ whole genome shotgun (WGS) entry which is preliminary data.</text>
</comment>
<dbReference type="NCBIfam" id="TIGR04131">
    <property type="entry name" value="Bac_Flav_CTERM"/>
    <property type="match status" value="1"/>
</dbReference>
<feature type="signal peptide" evidence="1">
    <location>
        <begin position="1"/>
        <end position="21"/>
    </location>
</feature>
<evidence type="ECO:0000256" key="1">
    <source>
        <dbReference type="SAM" id="SignalP"/>
    </source>
</evidence>
<reference evidence="2 3" key="1">
    <citation type="submission" date="2018-02" db="EMBL/GenBank/DDBJ databases">
        <title>Genomic Encyclopedia of Archaeal and Bacterial Type Strains, Phase II (KMG-II): from individual species to whole genera.</title>
        <authorList>
            <person name="Goeker M."/>
        </authorList>
    </citation>
    <scope>NUCLEOTIDE SEQUENCE [LARGE SCALE GENOMIC DNA]</scope>
    <source>
        <strain evidence="2 3">DSM 29526</strain>
    </source>
</reference>
<name>A0A2S6I0U9_9BACT</name>
<dbReference type="Pfam" id="PF13585">
    <property type="entry name" value="CHU_C"/>
    <property type="match status" value="1"/>
</dbReference>
<dbReference type="InterPro" id="IPR026341">
    <property type="entry name" value="T9SS_type_B"/>
</dbReference>